<dbReference type="PANTHER" id="PTHR16228">
    <property type="entry name" value="DIVALENT CATION TRANSPORTER SOLUTE CARRIER FAMILY 41"/>
    <property type="match status" value="1"/>
</dbReference>
<feature type="transmembrane region" description="Helical" evidence="10">
    <location>
        <begin position="306"/>
        <end position="326"/>
    </location>
</feature>
<evidence type="ECO:0000256" key="8">
    <source>
        <dbReference type="ARBA" id="ARBA00023136"/>
    </source>
</evidence>
<dbReference type="EMBL" id="LUGG01000004">
    <property type="protein sequence ID" value="OBZ75059.1"/>
    <property type="molecule type" value="Genomic_DNA"/>
</dbReference>
<dbReference type="OrthoDB" id="666972at2759"/>
<dbReference type="InterPro" id="IPR036739">
    <property type="entry name" value="SLC41_membr_dom_sf"/>
</dbReference>
<sequence>MDSALLSDTRLDSDSSSDTVEMSNLQEIAVTPNHNNYGHGPYHHDSDDEFIDEDEGNTALLGSRSRTRGSERSTPRYLRLWNEVKRIVIETAPTLLLTTVGLLFTGEMMNNVQHWPAMARIDELIIIIPVVLNLKGNLEMNLSARLGTAANMGELDKPETRRAIILGNLTLLQVQATVVSFVAACVAFVLSRIMPRPSEEEAMAVPRYISRALHSAKPHRPRPPIDAPPSGLAEFVMVASSAMCSACISSILLGSFMCTLIVLCRRFGLDPDNIAPPVAACLGDLVTLSLLGVISMLHLYVLSTPVPFIIIVFLVIAAVGWAVVTNRNEHVRHLLMEGWVPLFVAMVISSGTGLVLDTFVSRYEGFALLAVVITGLAGGVGSIFVSRLSTALHAATASISDLTPSVYDLQEKPRHPSPRVVMITLILVSLPIEIIFLATVHAFGWLHLPFIFIALQVLFFCIAVILSLLIAQIATNLLWGWNFDPDMYALPFQSALTDLFGQLLLVACYEAASMLGAQYWLQYLCSFDVAAALSSTKKNCIREDTNISTNSTKSTA</sequence>
<evidence type="ECO:0000256" key="5">
    <source>
        <dbReference type="ARBA" id="ARBA00022842"/>
    </source>
</evidence>
<dbReference type="InterPro" id="IPR006667">
    <property type="entry name" value="SLC41_membr_dom"/>
</dbReference>
<dbReference type="GO" id="GO:0008324">
    <property type="term" value="F:monoatomic cation transmembrane transporter activity"/>
    <property type="evidence" value="ECO:0007669"/>
    <property type="project" value="InterPro"/>
</dbReference>
<dbReference type="OMA" id="WDPDNVT"/>
<evidence type="ECO:0000256" key="2">
    <source>
        <dbReference type="ARBA" id="ARBA00009749"/>
    </source>
</evidence>
<dbReference type="Proteomes" id="UP000092993">
    <property type="component" value="Unassembled WGS sequence"/>
</dbReference>
<feature type="transmembrane region" description="Helical" evidence="10">
    <location>
        <begin position="163"/>
        <end position="190"/>
    </location>
</feature>
<evidence type="ECO:0000259" key="11">
    <source>
        <dbReference type="Pfam" id="PF01769"/>
    </source>
</evidence>
<evidence type="ECO:0000256" key="9">
    <source>
        <dbReference type="SAM" id="MobiDB-lite"/>
    </source>
</evidence>
<feature type="transmembrane region" description="Helical" evidence="10">
    <location>
        <begin position="235"/>
        <end position="263"/>
    </location>
</feature>
<accession>A0A1C7MF51</accession>
<dbReference type="Pfam" id="PF01769">
    <property type="entry name" value="MgtE"/>
    <property type="match status" value="2"/>
</dbReference>
<feature type="transmembrane region" description="Helical" evidence="10">
    <location>
        <begin position="366"/>
        <end position="385"/>
    </location>
</feature>
<evidence type="ECO:0000256" key="4">
    <source>
        <dbReference type="ARBA" id="ARBA00022692"/>
    </source>
</evidence>
<feature type="compositionally biased region" description="Low complexity" evidence="9">
    <location>
        <begin position="1"/>
        <end position="18"/>
    </location>
</feature>
<dbReference type="AlphaFoldDB" id="A0A1C7MF51"/>
<keyword evidence="13" id="KW-1185">Reference proteome</keyword>
<feature type="region of interest" description="Disordered" evidence="9">
    <location>
        <begin position="1"/>
        <end position="20"/>
    </location>
</feature>
<keyword evidence="6 10" id="KW-1133">Transmembrane helix</keyword>
<comment type="subcellular location">
    <subcellularLocation>
        <location evidence="1">Membrane</location>
        <topology evidence="1">Multi-pass membrane protein</topology>
    </subcellularLocation>
</comment>
<feature type="transmembrane region" description="Helical" evidence="10">
    <location>
        <begin position="275"/>
        <end position="300"/>
    </location>
</feature>
<dbReference type="SUPFAM" id="SSF161093">
    <property type="entry name" value="MgtE membrane domain-like"/>
    <property type="match status" value="2"/>
</dbReference>
<evidence type="ECO:0000256" key="7">
    <source>
        <dbReference type="ARBA" id="ARBA00023065"/>
    </source>
</evidence>
<protein>
    <submittedName>
        <fullName evidence="12">Solute carrier family 41 member 1</fullName>
    </submittedName>
</protein>
<name>A0A1C7MF51_GRIFR</name>
<keyword evidence="7" id="KW-0406">Ion transport</keyword>
<dbReference type="Gene3D" id="1.10.357.20">
    <property type="entry name" value="SLC41 divalent cation transporters, integral membrane domain"/>
    <property type="match status" value="2"/>
</dbReference>
<dbReference type="GO" id="GO:0005886">
    <property type="term" value="C:plasma membrane"/>
    <property type="evidence" value="ECO:0007669"/>
    <property type="project" value="TreeGrafter"/>
</dbReference>
<evidence type="ECO:0000313" key="13">
    <source>
        <dbReference type="Proteomes" id="UP000092993"/>
    </source>
</evidence>
<evidence type="ECO:0000313" key="12">
    <source>
        <dbReference type="EMBL" id="OBZ75059.1"/>
    </source>
</evidence>
<proteinExistence type="inferred from homology"/>
<feature type="domain" description="SLC41A/MgtE integral membrane" evidence="11">
    <location>
        <begin position="372"/>
        <end position="508"/>
    </location>
</feature>
<organism evidence="12 13">
    <name type="scientific">Grifola frondosa</name>
    <name type="common">Maitake</name>
    <name type="synonym">Polyporus frondosus</name>
    <dbReference type="NCBI Taxonomy" id="5627"/>
    <lineage>
        <taxon>Eukaryota</taxon>
        <taxon>Fungi</taxon>
        <taxon>Dikarya</taxon>
        <taxon>Basidiomycota</taxon>
        <taxon>Agaricomycotina</taxon>
        <taxon>Agaricomycetes</taxon>
        <taxon>Polyporales</taxon>
        <taxon>Grifolaceae</taxon>
        <taxon>Grifola</taxon>
    </lineage>
</organism>
<comment type="caution">
    <text evidence="12">The sequence shown here is derived from an EMBL/GenBank/DDBJ whole genome shotgun (WGS) entry which is preliminary data.</text>
</comment>
<evidence type="ECO:0000256" key="1">
    <source>
        <dbReference type="ARBA" id="ARBA00004141"/>
    </source>
</evidence>
<evidence type="ECO:0000256" key="3">
    <source>
        <dbReference type="ARBA" id="ARBA00022448"/>
    </source>
</evidence>
<keyword evidence="3" id="KW-0813">Transport</keyword>
<feature type="domain" description="SLC41A/MgtE integral membrane" evidence="11">
    <location>
        <begin position="128"/>
        <end position="291"/>
    </location>
</feature>
<dbReference type="InterPro" id="IPR045349">
    <property type="entry name" value="SLC41A1-3"/>
</dbReference>
<dbReference type="STRING" id="5627.A0A1C7MF51"/>
<evidence type="ECO:0000256" key="10">
    <source>
        <dbReference type="SAM" id="Phobius"/>
    </source>
</evidence>
<evidence type="ECO:0000256" key="6">
    <source>
        <dbReference type="ARBA" id="ARBA00022989"/>
    </source>
</evidence>
<feature type="transmembrane region" description="Helical" evidence="10">
    <location>
        <begin position="338"/>
        <end position="360"/>
    </location>
</feature>
<gene>
    <name evidence="12" type="primary">SLC41A1</name>
    <name evidence="12" type="ORF">A0H81_04873</name>
</gene>
<keyword evidence="8 10" id="KW-0472">Membrane</keyword>
<keyword evidence="4 10" id="KW-0812">Transmembrane</keyword>
<keyword evidence="5" id="KW-0460">Magnesium</keyword>
<feature type="transmembrane region" description="Helical" evidence="10">
    <location>
        <begin position="450"/>
        <end position="471"/>
    </location>
</feature>
<comment type="similarity">
    <text evidence="2">Belongs to the SLC41A transporter family.</text>
</comment>
<reference evidence="12 13" key="1">
    <citation type="submission" date="2016-03" db="EMBL/GenBank/DDBJ databases">
        <title>Whole genome sequencing of Grifola frondosa 9006-11.</title>
        <authorList>
            <person name="Min B."/>
            <person name="Park H."/>
            <person name="Kim J.-G."/>
            <person name="Cho H."/>
            <person name="Oh Y.-L."/>
            <person name="Kong W.-S."/>
            <person name="Choi I.-G."/>
        </authorList>
    </citation>
    <scope>NUCLEOTIDE SEQUENCE [LARGE SCALE GENOMIC DNA]</scope>
    <source>
        <strain evidence="12 13">9006-11</strain>
    </source>
</reference>
<dbReference type="PANTHER" id="PTHR16228:SF7">
    <property type="entry name" value="SLC41A_MGTE INTEGRAL MEMBRANE DOMAIN-CONTAINING PROTEIN"/>
    <property type="match status" value="1"/>
</dbReference>
<feature type="transmembrane region" description="Helical" evidence="10">
    <location>
        <begin position="420"/>
        <end position="444"/>
    </location>
</feature>